<evidence type="ECO:0000256" key="8">
    <source>
        <dbReference type="ARBA" id="ARBA00022840"/>
    </source>
</evidence>
<accession>A0A182D5H6</accession>
<keyword evidence="4 12" id="KW-0808">Transferase</keyword>
<dbReference type="InterPro" id="IPR018095">
    <property type="entry name" value="Thymidylate_kin_CS"/>
</dbReference>
<protein>
    <recommendedName>
        <fullName evidence="3 12">Thymidylate kinase</fullName>
        <ecNumber evidence="2 12">2.7.4.9</ecNumber>
    </recommendedName>
    <alternativeName>
        <fullName evidence="9 12">dTMP kinase</fullName>
    </alternativeName>
</protein>
<dbReference type="CDD" id="cd01672">
    <property type="entry name" value="TMPK"/>
    <property type="match status" value="1"/>
</dbReference>
<dbReference type="GO" id="GO:0005829">
    <property type="term" value="C:cytosol"/>
    <property type="evidence" value="ECO:0007669"/>
    <property type="project" value="TreeGrafter"/>
</dbReference>
<evidence type="ECO:0000256" key="5">
    <source>
        <dbReference type="ARBA" id="ARBA00022727"/>
    </source>
</evidence>
<dbReference type="Gene3D" id="3.40.50.300">
    <property type="entry name" value="P-loop containing nucleotide triphosphate hydrolases"/>
    <property type="match status" value="1"/>
</dbReference>
<dbReference type="PANTHER" id="PTHR10344">
    <property type="entry name" value="THYMIDYLATE KINASE"/>
    <property type="match status" value="1"/>
</dbReference>
<comment type="similarity">
    <text evidence="1 12">Belongs to the thymidylate kinase family.</text>
</comment>
<evidence type="ECO:0000256" key="7">
    <source>
        <dbReference type="ARBA" id="ARBA00022777"/>
    </source>
</evidence>
<dbReference type="GO" id="GO:0004798">
    <property type="term" value="F:dTMP kinase activity"/>
    <property type="evidence" value="ECO:0007669"/>
    <property type="project" value="UniProtKB-UniRule"/>
</dbReference>
<sequence>MTETPRRRGRFVSFEGGEGAGKSTQLARLAEQLADAGYNVMTTREPGGSPGAEAIRHVLLSGAAKPLGPVAEAILFGAARADHVATAIEPALAAGTWVLCDRFIDSTRVYQGVLGKVEPGLVRALERIAVGRTRPDLTLVLDVPAELGLARVRARPGARPDRFESEDLAFHRALRTAYRELADGEPQRCMVIEAARKADEVAAAVWQAVTSRLIVPDSLAAAREVLG</sequence>
<evidence type="ECO:0000256" key="4">
    <source>
        <dbReference type="ARBA" id="ARBA00022679"/>
    </source>
</evidence>
<dbReference type="PANTHER" id="PTHR10344:SF4">
    <property type="entry name" value="UMP-CMP KINASE 2, MITOCHONDRIAL"/>
    <property type="match status" value="1"/>
</dbReference>
<dbReference type="AlphaFoldDB" id="A0A182D5H6"/>
<dbReference type="PATRIC" id="fig|1079.6.peg.1689"/>
<dbReference type="Pfam" id="PF02223">
    <property type="entry name" value="Thymidylate_kin"/>
    <property type="match status" value="1"/>
</dbReference>
<proteinExistence type="inferred from homology"/>
<comment type="function">
    <text evidence="11 12">Phosphorylation of dTMP to form dTDP in both de novo and salvage pathways of dTTP synthesis.</text>
</comment>
<dbReference type="RefSeq" id="WP_055037202.1">
    <property type="nucleotide sequence ID" value="NZ_AP014854.2"/>
</dbReference>
<evidence type="ECO:0000256" key="3">
    <source>
        <dbReference type="ARBA" id="ARBA00017144"/>
    </source>
</evidence>
<keyword evidence="8 12" id="KW-0067">ATP-binding</keyword>
<evidence type="ECO:0000259" key="13">
    <source>
        <dbReference type="Pfam" id="PF02223"/>
    </source>
</evidence>
<keyword evidence="7 12" id="KW-0418">Kinase</keyword>
<dbReference type="GO" id="GO:0006235">
    <property type="term" value="P:dTTP biosynthetic process"/>
    <property type="evidence" value="ECO:0007669"/>
    <property type="project" value="UniProtKB-UniRule"/>
</dbReference>
<evidence type="ECO:0000256" key="12">
    <source>
        <dbReference type="HAMAP-Rule" id="MF_00165"/>
    </source>
</evidence>
<dbReference type="EC" id="2.7.4.9" evidence="2 12"/>
<keyword evidence="5 12" id="KW-0545">Nucleotide biosynthesis</keyword>
<evidence type="ECO:0000256" key="10">
    <source>
        <dbReference type="ARBA" id="ARBA00048743"/>
    </source>
</evidence>
<dbReference type="InterPro" id="IPR039430">
    <property type="entry name" value="Thymidylate_kin-like_dom"/>
</dbReference>
<dbReference type="GO" id="GO:0006233">
    <property type="term" value="P:dTDP biosynthetic process"/>
    <property type="evidence" value="ECO:0007669"/>
    <property type="project" value="InterPro"/>
</dbReference>
<evidence type="ECO:0000256" key="9">
    <source>
        <dbReference type="ARBA" id="ARBA00029962"/>
    </source>
</evidence>
<gene>
    <name evidence="12" type="primary">tmk</name>
    <name evidence="14" type="ORF">BV133_3116</name>
</gene>
<dbReference type="FunFam" id="3.40.50.300:FF:000225">
    <property type="entry name" value="Thymidylate kinase"/>
    <property type="match status" value="1"/>
</dbReference>
<comment type="catalytic activity">
    <reaction evidence="10 12">
        <text>dTMP + ATP = dTDP + ADP</text>
        <dbReference type="Rhea" id="RHEA:13517"/>
        <dbReference type="ChEBI" id="CHEBI:30616"/>
        <dbReference type="ChEBI" id="CHEBI:58369"/>
        <dbReference type="ChEBI" id="CHEBI:63528"/>
        <dbReference type="ChEBI" id="CHEBI:456216"/>
        <dbReference type="EC" id="2.7.4.9"/>
    </reaction>
</comment>
<organism evidence="14">
    <name type="scientific">Blastochloris viridis</name>
    <name type="common">Rhodopseudomonas viridis</name>
    <dbReference type="NCBI Taxonomy" id="1079"/>
    <lineage>
        <taxon>Bacteria</taxon>
        <taxon>Pseudomonadati</taxon>
        <taxon>Pseudomonadota</taxon>
        <taxon>Alphaproteobacteria</taxon>
        <taxon>Hyphomicrobiales</taxon>
        <taxon>Blastochloridaceae</taxon>
        <taxon>Blastochloris</taxon>
    </lineage>
</organism>
<evidence type="ECO:0000256" key="6">
    <source>
        <dbReference type="ARBA" id="ARBA00022741"/>
    </source>
</evidence>
<dbReference type="HAMAP" id="MF_00165">
    <property type="entry name" value="Thymidylate_kinase"/>
    <property type="match status" value="1"/>
</dbReference>
<dbReference type="PROSITE" id="PS01331">
    <property type="entry name" value="THYMIDYLATE_KINASE"/>
    <property type="match status" value="1"/>
</dbReference>
<dbReference type="GO" id="GO:0006227">
    <property type="term" value="P:dUDP biosynthetic process"/>
    <property type="evidence" value="ECO:0007669"/>
    <property type="project" value="TreeGrafter"/>
</dbReference>
<dbReference type="EMBL" id="AP014854">
    <property type="protein sequence ID" value="BAS00710.1"/>
    <property type="molecule type" value="Genomic_DNA"/>
</dbReference>
<dbReference type="InterPro" id="IPR027417">
    <property type="entry name" value="P-loop_NTPase"/>
</dbReference>
<dbReference type="SUPFAM" id="SSF52540">
    <property type="entry name" value="P-loop containing nucleoside triphosphate hydrolases"/>
    <property type="match status" value="1"/>
</dbReference>
<evidence type="ECO:0000313" key="14">
    <source>
        <dbReference type="EMBL" id="BAS00710.1"/>
    </source>
</evidence>
<name>A0A182D5H6_BLAVI</name>
<dbReference type="KEGG" id="bvr:BVIR_1631"/>
<dbReference type="NCBIfam" id="TIGR00041">
    <property type="entry name" value="DTMP_kinase"/>
    <property type="match status" value="1"/>
</dbReference>
<reference evidence="14" key="1">
    <citation type="journal article" date="2015" name="Genome Announc.">
        <title>Complete Genome Sequence of the Bacteriochlorophyll b-Producing Photosynthetic Bacterium Blastochloris viridis.</title>
        <authorList>
            <person name="Tsukatani Y."/>
            <person name="Hirose Y."/>
            <person name="Harada J."/>
            <person name="Misawa N."/>
            <person name="Mori K."/>
            <person name="Inoue K."/>
            <person name="Tamiaki H."/>
        </authorList>
    </citation>
    <scope>NUCLEOTIDE SEQUENCE [LARGE SCALE GENOMIC DNA]</scope>
    <source>
        <strain evidence="14">DSM 133</strain>
    </source>
</reference>
<dbReference type="GO" id="GO:0005524">
    <property type="term" value="F:ATP binding"/>
    <property type="evidence" value="ECO:0007669"/>
    <property type="project" value="UniProtKB-UniRule"/>
</dbReference>
<feature type="domain" description="Thymidylate kinase-like" evidence="13">
    <location>
        <begin position="14"/>
        <end position="203"/>
    </location>
</feature>
<keyword evidence="6 12" id="KW-0547">Nucleotide-binding</keyword>
<dbReference type="InterPro" id="IPR018094">
    <property type="entry name" value="Thymidylate_kinase"/>
</dbReference>
<evidence type="ECO:0000256" key="1">
    <source>
        <dbReference type="ARBA" id="ARBA00009776"/>
    </source>
</evidence>
<evidence type="ECO:0000256" key="11">
    <source>
        <dbReference type="ARBA" id="ARBA00057735"/>
    </source>
</evidence>
<feature type="binding site" evidence="12">
    <location>
        <begin position="16"/>
        <end position="23"/>
    </location>
    <ligand>
        <name>ATP</name>
        <dbReference type="ChEBI" id="CHEBI:30616"/>
    </ligand>
</feature>
<evidence type="ECO:0000256" key="2">
    <source>
        <dbReference type="ARBA" id="ARBA00012980"/>
    </source>
</evidence>